<dbReference type="AlphaFoldDB" id="A0A0F7STV7"/>
<evidence type="ECO:0000313" key="9">
    <source>
        <dbReference type="EMBL" id="CED84921.1"/>
    </source>
</evidence>
<feature type="transmembrane region" description="Helical" evidence="7">
    <location>
        <begin position="35"/>
        <end position="58"/>
    </location>
</feature>
<reference evidence="9" key="1">
    <citation type="submission" date="2014-08" db="EMBL/GenBank/DDBJ databases">
        <authorList>
            <person name="Sharma Rahul"/>
            <person name="Thines Marco"/>
        </authorList>
    </citation>
    <scope>NUCLEOTIDE SEQUENCE</scope>
</reference>
<proteinExistence type="predicted"/>
<name>A0A0F7STV7_PHARH</name>
<dbReference type="Pfam" id="PF07690">
    <property type="entry name" value="MFS_1"/>
    <property type="match status" value="1"/>
</dbReference>
<sequence length="548" mass="58329">MENNERTPLLIPVGAAAVDASAAVPGDLSKTRFRLLMAGLWTMTFVAALDGTIVATLVSSIGSSFSAMESAGWIGTSYLLASCCFTPLYGRLCDIFGRKGSIVLAGSLFASGTLLCGLAANMKQLIVFRFLAGMGGGGFAVVGSVIVSDIIPLKQRGLYQGYTNLLFGLGGALGAPLGGFISDTIGWRAAFLGQMPLLISAVSVIFFNTKEPASYLSNKTSTAEKLKKIDYLGSFTLVTSVGSLCLALSLKTKGLAKWSDGSIWGMLLTSAVSMVAFVLVEWKFAVQPVLPMGLLGQRTALFSLITNFLLAVVTFSILYNIPLFFTAVRLTSNAAAGAHLITNSASVCFGSLGAGWYMRHTGKYWKLQLIAALGPLFSTIVLATVWDYNTPEWILNTTLIPAGLGFSCVITTTLLALISSVERENIPVATGMSYLSRTTGQVIGVSLSATASQAILEKSLRSKITGEGSTQIINDILHSIDYIRELPAELQQMATDSWATSLRYIFVSQAILSFILLVCLLPIREHPLPDSVDNSTPTQPSTPVEERA</sequence>
<keyword evidence="5 7" id="KW-0472">Membrane</keyword>
<feature type="transmembrane region" description="Helical" evidence="7">
    <location>
        <begin position="70"/>
        <end position="90"/>
    </location>
</feature>
<evidence type="ECO:0000256" key="6">
    <source>
        <dbReference type="SAM" id="MobiDB-lite"/>
    </source>
</evidence>
<dbReference type="SUPFAM" id="SSF103473">
    <property type="entry name" value="MFS general substrate transporter"/>
    <property type="match status" value="1"/>
</dbReference>
<feature type="domain" description="Major facilitator superfamily (MFS) profile" evidence="8">
    <location>
        <begin position="36"/>
        <end position="525"/>
    </location>
</feature>
<feature type="compositionally biased region" description="Polar residues" evidence="6">
    <location>
        <begin position="532"/>
        <end position="542"/>
    </location>
</feature>
<comment type="subcellular location">
    <subcellularLocation>
        <location evidence="1">Endomembrane system</location>
        <topology evidence="1">Multi-pass membrane protein</topology>
    </subcellularLocation>
</comment>
<evidence type="ECO:0000259" key="8">
    <source>
        <dbReference type="PROSITE" id="PS50850"/>
    </source>
</evidence>
<dbReference type="Gene3D" id="1.20.1250.20">
    <property type="entry name" value="MFS general substrate transporter like domains"/>
    <property type="match status" value="1"/>
</dbReference>
<feature type="transmembrane region" description="Helical" evidence="7">
    <location>
        <begin position="398"/>
        <end position="418"/>
    </location>
</feature>
<feature type="transmembrane region" description="Helical" evidence="7">
    <location>
        <begin position="187"/>
        <end position="208"/>
    </location>
</feature>
<evidence type="ECO:0000256" key="3">
    <source>
        <dbReference type="ARBA" id="ARBA00022692"/>
    </source>
</evidence>
<evidence type="ECO:0000256" key="4">
    <source>
        <dbReference type="ARBA" id="ARBA00022989"/>
    </source>
</evidence>
<dbReference type="InterPro" id="IPR011701">
    <property type="entry name" value="MFS"/>
</dbReference>
<dbReference type="GO" id="GO:0012505">
    <property type="term" value="C:endomembrane system"/>
    <property type="evidence" value="ECO:0007669"/>
    <property type="project" value="UniProtKB-SubCell"/>
</dbReference>
<feature type="transmembrane region" description="Helical" evidence="7">
    <location>
        <begin position="162"/>
        <end position="181"/>
    </location>
</feature>
<protein>
    <submittedName>
        <fullName evidence="9">Predicted transporter (Major facilitator superfamily)</fullName>
    </submittedName>
</protein>
<feature type="transmembrane region" description="Helical" evidence="7">
    <location>
        <begin position="369"/>
        <end position="386"/>
    </location>
</feature>
<dbReference type="GO" id="GO:0015174">
    <property type="term" value="F:basic amino acid transmembrane transporter activity"/>
    <property type="evidence" value="ECO:0007669"/>
    <property type="project" value="TreeGrafter"/>
</dbReference>
<feature type="transmembrane region" description="Helical" evidence="7">
    <location>
        <begin position="301"/>
        <end position="325"/>
    </location>
</feature>
<keyword evidence="3 7" id="KW-0812">Transmembrane</keyword>
<dbReference type="InterPro" id="IPR020846">
    <property type="entry name" value="MFS_dom"/>
</dbReference>
<organism evidence="9">
    <name type="scientific">Phaffia rhodozyma</name>
    <name type="common">Yeast</name>
    <name type="synonym">Xanthophyllomyces dendrorhous</name>
    <dbReference type="NCBI Taxonomy" id="264483"/>
    <lineage>
        <taxon>Eukaryota</taxon>
        <taxon>Fungi</taxon>
        <taxon>Dikarya</taxon>
        <taxon>Basidiomycota</taxon>
        <taxon>Agaricomycotina</taxon>
        <taxon>Tremellomycetes</taxon>
        <taxon>Cystofilobasidiales</taxon>
        <taxon>Mrakiaceae</taxon>
        <taxon>Phaffia</taxon>
    </lineage>
</organism>
<feature type="transmembrane region" description="Helical" evidence="7">
    <location>
        <begin position="126"/>
        <end position="150"/>
    </location>
</feature>
<feature type="transmembrane region" description="Helical" evidence="7">
    <location>
        <begin position="262"/>
        <end position="280"/>
    </location>
</feature>
<accession>A0A0F7STV7</accession>
<keyword evidence="2" id="KW-0813">Transport</keyword>
<dbReference type="EMBL" id="LN483166">
    <property type="protein sequence ID" value="CED84921.1"/>
    <property type="molecule type" value="Genomic_DNA"/>
</dbReference>
<dbReference type="PROSITE" id="PS50850">
    <property type="entry name" value="MFS"/>
    <property type="match status" value="1"/>
</dbReference>
<evidence type="ECO:0000256" key="1">
    <source>
        <dbReference type="ARBA" id="ARBA00004127"/>
    </source>
</evidence>
<evidence type="ECO:0000256" key="2">
    <source>
        <dbReference type="ARBA" id="ARBA00022448"/>
    </source>
</evidence>
<feature type="transmembrane region" description="Helical" evidence="7">
    <location>
        <begin position="337"/>
        <end position="357"/>
    </location>
</feature>
<keyword evidence="4 7" id="KW-1133">Transmembrane helix</keyword>
<feature type="transmembrane region" description="Helical" evidence="7">
    <location>
        <begin position="102"/>
        <end position="120"/>
    </location>
</feature>
<dbReference type="GO" id="GO:0005886">
    <property type="term" value="C:plasma membrane"/>
    <property type="evidence" value="ECO:0007669"/>
    <property type="project" value="TreeGrafter"/>
</dbReference>
<dbReference type="PANTHER" id="PTHR23501:SF191">
    <property type="entry name" value="VACUOLAR BASIC AMINO ACID TRANSPORTER 4"/>
    <property type="match status" value="1"/>
</dbReference>
<feature type="region of interest" description="Disordered" evidence="6">
    <location>
        <begin position="529"/>
        <end position="548"/>
    </location>
</feature>
<dbReference type="InterPro" id="IPR036259">
    <property type="entry name" value="MFS_trans_sf"/>
</dbReference>
<evidence type="ECO:0000256" key="7">
    <source>
        <dbReference type="SAM" id="Phobius"/>
    </source>
</evidence>
<dbReference type="GO" id="GO:0000329">
    <property type="term" value="C:fungal-type vacuole membrane"/>
    <property type="evidence" value="ECO:0007669"/>
    <property type="project" value="TreeGrafter"/>
</dbReference>
<feature type="transmembrane region" description="Helical" evidence="7">
    <location>
        <begin position="502"/>
        <end position="523"/>
    </location>
</feature>
<dbReference type="PANTHER" id="PTHR23501">
    <property type="entry name" value="MAJOR FACILITATOR SUPERFAMILY"/>
    <property type="match status" value="1"/>
</dbReference>
<evidence type="ECO:0000256" key="5">
    <source>
        <dbReference type="ARBA" id="ARBA00023136"/>
    </source>
</evidence>
<feature type="transmembrane region" description="Helical" evidence="7">
    <location>
        <begin position="229"/>
        <end position="250"/>
    </location>
</feature>